<dbReference type="EnsemblBacteria" id="ABC22066">
    <property type="protein sequence ID" value="ABC22066"/>
    <property type="gene ID" value="Rru_A1265"/>
</dbReference>
<evidence type="ECO:0000313" key="7">
    <source>
        <dbReference type="Proteomes" id="UP000001929"/>
    </source>
</evidence>
<dbReference type="HOGENOM" id="CLU_060699_0_0_5"/>
<dbReference type="PRINTS" id="PR00037">
    <property type="entry name" value="HTHLACR"/>
</dbReference>
<dbReference type="InterPro" id="IPR036388">
    <property type="entry name" value="WH-like_DNA-bd_sf"/>
</dbReference>
<organism evidence="6 7">
    <name type="scientific">Rhodospirillum rubrum (strain ATCC 11170 / ATH 1.1.1 / DSM 467 / LMG 4362 / NCIMB 8255 / S1)</name>
    <dbReference type="NCBI Taxonomy" id="269796"/>
    <lineage>
        <taxon>Bacteria</taxon>
        <taxon>Pseudomonadati</taxon>
        <taxon>Pseudomonadota</taxon>
        <taxon>Alphaproteobacteria</taxon>
        <taxon>Rhodospirillales</taxon>
        <taxon>Rhodospirillaceae</taxon>
        <taxon>Rhodospirillum</taxon>
    </lineage>
</organism>
<evidence type="ECO:0000313" key="6">
    <source>
        <dbReference type="EMBL" id="ABC22066.1"/>
    </source>
</evidence>
<dbReference type="InterPro" id="IPR014036">
    <property type="entry name" value="DeoR-like_C"/>
</dbReference>
<dbReference type="Pfam" id="PF00455">
    <property type="entry name" value="DeoRC"/>
    <property type="match status" value="1"/>
</dbReference>
<dbReference type="Pfam" id="PF08220">
    <property type="entry name" value="HTH_DeoR"/>
    <property type="match status" value="1"/>
</dbReference>
<dbReference type="InterPro" id="IPR036390">
    <property type="entry name" value="WH_DNA-bd_sf"/>
</dbReference>
<keyword evidence="1" id="KW-0805">Transcription regulation</keyword>
<dbReference type="KEGG" id="rru:Rru_A1265"/>
<reference evidence="6 7" key="1">
    <citation type="journal article" date="2011" name="Stand. Genomic Sci.">
        <title>Complete genome sequence of Rhodospirillum rubrum type strain (S1).</title>
        <authorList>
            <person name="Munk A.C."/>
            <person name="Copeland A."/>
            <person name="Lucas S."/>
            <person name="Lapidus A."/>
            <person name="Del Rio T.G."/>
            <person name="Barry K."/>
            <person name="Detter J.C."/>
            <person name="Hammon N."/>
            <person name="Israni S."/>
            <person name="Pitluck S."/>
            <person name="Brettin T."/>
            <person name="Bruce D."/>
            <person name="Han C."/>
            <person name="Tapia R."/>
            <person name="Gilna P."/>
            <person name="Schmutz J."/>
            <person name="Larimer F."/>
            <person name="Land M."/>
            <person name="Kyrpides N.C."/>
            <person name="Mavromatis K."/>
            <person name="Richardson P."/>
            <person name="Rohde M."/>
            <person name="Goker M."/>
            <person name="Klenk H.P."/>
            <person name="Zhang Y."/>
            <person name="Roberts G.P."/>
            <person name="Reslewic S."/>
            <person name="Schwartz D.C."/>
        </authorList>
    </citation>
    <scope>NUCLEOTIDE SEQUENCE [LARGE SCALE GENOMIC DNA]</scope>
    <source>
        <strain evidence="7">ATCC 11170 / ATH 1.1.1 / DSM 467 / LMG 4362 / NCIMB 8255 / S1</strain>
    </source>
</reference>
<dbReference type="InterPro" id="IPR018356">
    <property type="entry name" value="Tscrpt_reg_HTH_DeoR_CS"/>
</dbReference>
<dbReference type="SUPFAM" id="SSF100950">
    <property type="entry name" value="NagB/RpiA/CoA transferase-like"/>
    <property type="match status" value="1"/>
</dbReference>
<dbReference type="GO" id="GO:0003700">
    <property type="term" value="F:DNA-binding transcription factor activity"/>
    <property type="evidence" value="ECO:0007669"/>
    <property type="project" value="InterPro"/>
</dbReference>
<protein>
    <submittedName>
        <fullName evidence="6">Transcriptional regulator, DeoR family</fullName>
    </submittedName>
</protein>
<keyword evidence="3" id="KW-0804">Transcription</keyword>
<dbReference type="EMBL" id="CP000230">
    <property type="protein sequence ID" value="ABC22066.1"/>
    <property type="molecule type" value="Genomic_DNA"/>
</dbReference>
<dbReference type="PANTHER" id="PTHR30363">
    <property type="entry name" value="HTH-TYPE TRANSCRIPTIONAL REGULATOR SRLR-RELATED"/>
    <property type="match status" value="1"/>
</dbReference>
<evidence type="ECO:0000256" key="2">
    <source>
        <dbReference type="ARBA" id="ARBA00023125"/>
    </source>
</evidence>
<dbReference type="PhylomeDB" id="Q2RUX9"/>
<keyword evidence="2" id="KW-0238">DNA-binding</keyword>
<dbReference type="RefSeq" id="WP_011389020.1">
    <property type="nucleotide sequence ID" value="NC_007643.1"/>
</dbReference>
<dbReference type="GO" id="GO:0003677">
    <property type="term" value="F:DNA binding"/>
    <property type="evidence" value="ECO:0007669"/>
    <property type="project" value="UniProtKB-KW"/>
</dbReference>
<evidence type="ECO:0000256" key="3">
    <source>
        <dbReference type="ARBA" id="ARBA00023163"/>
    </source>
</evidence>
<sequence>MDKGSEELQGQDGGQGRRPGAARRAAVQEVLQESGYATVADLARRLEVSEMTIRRDLSVMEEDGAVVRTHGGALSVSVEREGAFDREEPAFEQRRRQRADVKQRIAQAAARLAYPRGIIGLDSGTSSLALAEELAQESDLRVFTNNIRASTALVESRNLVYLLGGQVRHPEMSVIGPMTVNQIRGYYFDQFFVGLSGCGPAGIFDYSLEDTEVKQAFIERSGTVIALCDSSKFGRHALAQICPLDRIDILVTDAPPPPPLAQALVLAEVRVILADPAEGPDLPPN</sequence>
<dbReference type="eggNOG" id="COG1349">
    <property type="taxonomic scope" value="Bacteria"/>
</dbReference>
<accession>Q2RUX9</accession>
<keyword evidence="7" id="KW-1185">Reference proteome</keyword>
<dbReference type="SMART" id="SM01134">
    <property type="entry name" value="DeoRC"/>
    <property type="match status" value="1"/>
</dbReference>
<dbReference type="SMART" id="SM00420">
    <property type="entry name" value="HTH_DEOR"/>
    <property type="match status" value="1"/>
</dbReference>
<dbReference type="InterPro" id="IPR001034">
    <property type="entry name" value="DeoR_HTH"/>
</dbReference>
<evidence type="ECO:0000259" key="5">
    <source>
        <dbReference type="PROSITE" id="PS51000"/>
    </source>
</evidence>
<proteinExistence type="predicted"/>
<dbReference type="PROSITE" id="PS51000">
    <property type="entry name" value="HTH_DEOR_2"/>
    <property type="match status" value="1"/>
</dbReference>
<dbReference type="Proteomes" id="UP000001929">
    <property type="component" value="Chromosome"/>
</dbReference>
<evidence type="ECO:0000256" key="4">
    <source>
        <dbReference type="SAM" id="MobiDB-lite"/>
    </source>
</evidence>
<name>Q2RUX9_RHORT</name>
<gene>
    <name evidence="6" type="ordered locus">Rru_A1265</name>
</gene>
<dbReference type="PROSITE" id="PS00894">
    <property type="entry name" value="HTH_DEOR_1"/>
    <property type="match status" value="1"/>
</dbReference>
<feature type="region of interest" description="Disordered" evidence="4">
    <location>
        <begin position="1"/>
        <end position="23"/>
    </location>
</feature>
<dbReference type="STRING" id="269796.Rru_A1265"/>
<dbReference type="InterPro" id="IPR050313">
    <property type="entry name" value="Carb_Metab_HTH_regulators"/>
</dbReference>
<dbReference type="SUPFAM" id="SSF46785">
    <property type="entry name" value="Winged helix' DNA-binding domain"/>
    <property type="match status" value="1"/>
</dbReference>
<dbReference type="PANTHER" id="PTHR30363:SF44">
    <property type="entry name" value="AGA OPERON TRANSCRIPTIONAL REPRESSOR-RELATED"/>
    <property type="match status" value="1"/>
</dbReference>
<evidence type="ECO:0000256" key="1">
    <source>
        <dbReference type="ARBA" id="ARBA00023015"/>
    </source>
</evidence>
<dbReference type="Gene3D" id="1.10.10.10">
    <property type="entry name" value="Winged helix-like DNA-binding domain superfamily/Winged helix DNA-binding domain"/>
    <property type="match status" value="1"/>
</dbReference>
<dbReference type="InterPro" id="IPR037171">
    <property type="entry name" value="NagB/RpiA_transferase-like"/>
</dbReference>
<dbReference type="PATRIC" id="fig|269796.9.peg.1329"/>
<dbReference type="AlphaFoldDB" id="Q2RUX9"/>
<feature type="domain" description="HTH deoR-type" evidence="5">
    <location>
        <begin position="20"/>
        <end position="75"/>
    </location>
</feature>